<name>A0ABQ8CMW8_BRANA</name>
<accession>A0ABQ8CMW8</accession>
<proteinExistence type="predicted"/>
<reference evidence="1 2" key="1">
    <citation type="submission" date="2021-05" db="EMBL/GenBank/DDBJ databases">
        <title>Genome Assembly of Synthetic Allotetraploid Brassica napus Reveals Homoeologous Exchanges between Subgenomes.</title>
        <authorList>
            <person name="Davis J.T."/>
        </authorList>
    </citation>
    <scope>NUCLEOTIDE SEQUENCE [LARGE SCALE GENOMIC DNA]</scope>
    <source>
        <strain evidence="2">cv. Da-Ae</strain>
        <tissue evidence="1">Seedling</tissue>
    </source>
</reference>
<gene>
    <name evidence="1" type="ORF">HID58_026064</name>
</gene>
<organism evidence="1 2">
    <name type="scientific">Brassica napus</name>
    <name type="common">Rape</name>
    <dbReference type="NCBI Taxonomy" id="3708"/>
    <lineage>
        <taxon>Eukaryota</taxon>
        <taxon>Viridiplantae</taxon>
        <taxon>Streptophyta</taxon>
        <taxon>Embryophyta</taxon>
        <taxon>Tracheophyta</taxon>
        <taxon>Spermatophyta</taxon>
        <taxon>Magnoliopsida</taxon>
        <taxon>eudicotyledons</taxon>
        <taxon>Gunneridae</taxon>
        <taxon>Pentapetalae</taxon>
        <taxon>rosids</taxon>
        <taxon>malvids</taxon>
        <taxon>Brassicales</taxon>
        <taxon>Brassicaceae</taxon>
        <taxon>Brassiceae</taxon>
        <taxon>Brassica</taxon>
    </lineage>
</organism>
<comment type="caution">
    <text evidence="1">The sequence shown here is derived from an EMBL/GenBank/DDBJ whole genome shotgun (WGS) entry which is preliminary data.</text>
</comment>
<sequence length="65" mass="7542">MVKSLSTWFNMSMYGQKIIDSLYYEYWVEVLSAFQLVLGSRVNPPRPAPPRCGLNHFFDSKTRPA</sequence>
<evidence type="ECO:0000313" key="1">
    <source>
        <dbReference type="EMBL" id="KAH0918404.1"/>
    </source>
</evidence>
<dbReference type="Proteomes" id="UP000824890">
    <property type="component" value="Unassembled WGS sequence"/>
</dbReference>
<dbReference type="EMBL" id="JAGKQM010000007">
    <property type="protein sequence ID" value="KAH0918404.1"/>
    <property type="molecule type" value="Genomic_DNA"/>
</dbReference>
<keyword evidence="2" id="KW-1185">Reference proteome</keyword>
<protein>
    <submittedName>
        <fullName evidence="1">Uncharacterized protein</fullName>
    </submittedName>
</protein>
<evidence type="ECO:0000313" key="2">
    <source>
        <dbReference type="Proteomes" id="UP000824890"/>
    </source>
</evidence>